<reference evidence="2 3" key="1">
    <citation type="submission" date="2018-02" db="EMBL/GenBank/DDBJ databases">
        <title>Comparative genomes isolates from brazilian mangrove.</title>
        <authorList>
            <person name="Araujo J.E."/>
            <person name="Taketani R.G."/>
            <person name="Silva M.C.P."/>
            <person name="Loureco M.V."/>
            <person name="Andreote F.D."/>
        </authorList>
    </citation>
    <scope>NUCLEOTIDE SEQUENCE [LARGE SCALE GENOMIC DNA]</scope>
    <source>
        <strain evidence="2 3">Nap-Phe MGV</strain>
    </source>
</reference>
<comment type="caution">
    <text evidence="2">The sequence shown here is derived from an EMBL/GenBank/DDBJ whole genome shotgun (WGS) entry which is preliminary data.</text>
</comment>
<dbReference type="Proteomes" id="UP000237819">
    <property type="component" value="Unassembled WGS sequence"/>
</dbReference>
<dbReference type="RefSeq" id="WP_105334771.1">
    <property type="nucleotide sequence ID" value="NZ_PUHZ01000008.1"/>
</dbReference>
<evidence type="ECO:0000313" key="3">
    <source>
        <dbReference type="Proteomes" id="UP000237819"/>
    </source>
</evidence>
<keyword evidence="1" id="KW-0812">Transmembrane</keyword>
<organism evidence="2 3">
    <name type="scientific">Blastopirellula marina</name>
    <dbReference type="NCBI Taxonomy" id="124"/>
    <lineage>
        <taxon>Bacteria</taxon>
        <taxon>Pseudomonadati</taxon>
        <taxon>Planctomycetota</taxon>
        <taxon>Planctomycetia</taxon>
        <taxon>Pirellulales</taxon>
        <taxon>Pirellulaceae</taxon>
        <taxon>Blastopirellula</taxon>
    </lineage>
</organism>
<evidence type="ECO:0000256" key="1">
    <source>
        <dbReference type="SAM" id="Phobius"/>
    </source>
</evidence>
<gene>
    <name evidence="2" type="ORF">C5Y93_07365</name>
</gene>
<name>A0A2S8GRI8_9BACT</name>
<sequence>MPEHDTATNSAARESSVPVAEQAKGQRGFLLSILGLIVGVVAIGLASIPAIAFDKPLPNPFAEEQQEKVEPPAEREGGVTLKYKSFSVQFGGKAVEKKPDPEPEPEVAHDPVRWFTVAAIGCALVGIVIAGVGQLRERHTPVTVAAMGCCVAAIAWQYLVVGIAVGVAVAVCLILLVAIGSALGG</sequence>
<feature type="transmembrane region" description="Helical" evidence="1">
    <location>
        <begin position="112"/>
        <end position="133"/>
    </location>
</feature>
<keyword evidence="1" id="KW-1133">Transmembrane helix</keyword>
<accession>A0A2S8GRI8</accession>
<feature type="transmembrane region" description="Helical" evidence="1">
    <location>
        <begin position="29"/>
        <end position="52"/>
    </location>
</feature>
<feature type="transmembrane region" description="Helical" evidence="1">
    <location>
        <begin position="165"/>
        <end position="184"/>
    </location>
</feature>
<evidence type="ECO:0000313" key="2">
    <source>
        <dbReference type="EMBL" id="PQO46644.1"/>
    </source>
</evidence>
<dbReference type="EMBL" id="PUHZ01000008">
    <property type="protein sequence ID" value="PQO46644.1"/>
    <property type="molecule type" value="Genomic_DNA"/>
</dbReference>
<dbReference type="AlphaFoldDB" id="A0A2S8GRI8"/>
<protein>
    <submittedName>
        <fullName evidence="2">Uncharacterized protein</fullName>
    </submittedName>
</protein>
<keyword evidence="1" id="KW-0472">Membrane</keyword>
<proteinExistence type="predicted"/>